<feature type="domain" description="CUB" evidence="8">
    <location>
        <begin position="340"/>
        <end position="457"/>
    </location>
</feature>
<dbReference type="SUPFAM" id="SSF53850">
    <property type="entry name" value="Periplasmic binding protein-like II"/>
    <property type="match status" value="1"/>
</dbReference>
<dbReference type="InterPro" id="IPR001245">
    <property type="entry name" value="Ser-Thr/Tyr_kinase_cat_dom"/>
</dbReference>
<evidence type="ECO:0000256" key="6">
    <source>
        <dbReference type="SAM" id="Phobius"/>
    </source>
</evidence>
<evidence type="ECO:0000313" key="11">
    <source>
        <dbReference type="Proteomes" id="UP001165060"/>
    </source>
</evidence>
<keyword evidence="6" id="KW-0812">Transmembrane</keyword>
<dbReference type="PROSITE" id="PS00107">
    <property type="entry name" value="PROTEIN_KINASE_ATP"/>
    <property type="match status" value="1"/>
</dbReference>
<keyword evidence="7" id="KW-0732">Signal</keyword>
<dbReference type="Gene3D" id="1.10.510.10">
    <property type="entry name" value="Transferase(Phosphotransferase) domain 1"/>
    <property type="match status" value="1"/>
</dbReference>
<dbReference type="InterPro" id="IPR000859">
    <property type="entry name" value="CUB_dom"/>
</dbReference>
<keyword evidence="3 5" id="KW-0067">ATP-binding</keyword>
<dbReference type="SUPFAM" id="SSF56112">
    <property type="entry name" value="Protein kinase-like (PK-like)"/>
    <property type="match status" value="1"/>
</dbReference>
<dbReference type="Proteomes" id="UP001165060">
    <property type="component" value="Unassembled WGS sequence"/>
</dbReference>
<dbReference type="CDD" id="cd13999">
    <property type="entry name" value="STKc_MAP3K-like"/>
    <property type="match status" value="1"/>
</dbReference>
<dbReference type="InterPro" id="IPR011009">
    <property type="entry name" value="Kinase-like_dom_sf"/>
</dbReference>
<protein>
    <submittedName>
        <fullName evidence="10">Uncharacterized protein</fullName>
    </submittedName>
</protein>
<evidence type="ECO:0000256" key="4">
    <source>
        <dbReference type="ARBA" id="ARBA00023157"/>
    </source>
</evidence>
<organism evidence="10 11">
    <name type="scientific">Tetraparma gracilis</name>
    <dbReference type="NCBI Taxonomy" id="2962635"/>
    <lineage>
        <taxon>Eukaryota</taxon>
        <taxon>Sar</taxon>
        <taxon>Stramenopiles</taxon>
        <taxon>Ochrophyta</taxon>
        <taxon>Bolidophyceae</taxon>
        <taxon>Parmales</taxon>
        <taxon>Triparmaceae</taxon>
        <taxon>Tetraparma</taxon>
    </lineage>
</organism>
<dbReference type="PROSITE" id="PS50011">
    <property type="entry name" value="PROTEIN_KINASE_DOM"/>
    <property type="match status" value="1"/>
</dbReference>
<keyword evidence="2 5" id="KW-0547">Nucleotide-binding</keyword>
<dbReference type="InterPro" id="IPR017441">
    <property type="entry name" value="Protein_kinase_ATP_BS"/>
</dbReference>
<dbReference type="PANTHER" id="PTHR44329">
    <property type="entry name" value="SERINE/THREONINE-PROTEIN KINASE TNNI3K-RELATED"/>
    <property type="match status" value="1"/>
</dbReference>
<comment type="caution">
    <text evidence="10">The sequence shown here is derived from an EMBL/GenBank/DDBJ whole genome shotgun (WGS) entry which is preliminary data.</text>
</comment>
<evidence type="ECO:0000256" key="3">
    <source>
        <dbReference type="ARBA" id="ARBA00022840"/>
    </source>
</evidence>
<evidence type="ECO:0000259" key="9">
    <source>
        <dbReference type="PROSITE" id="PS50011"/>
    </source>
</evidence>
<evidence type="ECO:0000256" key="1">
    <source>
        <dbReference type="ARBA" id="ARBA00022527"/>
    </source>
</evidence>
<dbReference type="Pfam" id="PF07714">
    <property type="entry name" value="PK_Tyr_Ser-Thr"/>
    <property type="match status" value="1"/>
</dbReference>
<keyword evidence="6" id="KW-0472">Membrane</keyword>
<dbReference type="Pfam" id="PF00431">
    <property type="entry name" value="CUB"/>
    <property type="match status" value="2"/>
</dbReference>
<dbReference type="CDD" id="cd00041">
    <property type="entry name" value="CUB"/>
    <property type="match status" value="2"/>
</dbReference>
<dbReference type="Gene3D" id="2.60.120.290">
    <property type="entry name" value="Spermadhesin, CUB domain"/>
    <property type="match status" value="2"/>
</dbReference>
<dbReference type="EMBL" id="BRYB01002371">
    <property type="protein sequence ID" value="GMI43885.1"/>
    <property type="molecule type" value="Genomic_DNA"/>
</dbReference>
<name>A0ABQ6N9S1_9STRA</name>
<feature type="chain" id="PRO_5047047734" evidence="7">
    <location>
        <begin position="22"/>
        <end position="1277"/>
    </location>
</feature>
<keyword evidence="1" id="KW-0418">Kinase</keyword>
<keyword evidence="6" id="KW-1133">Transmembrane helix</keyword>
<feature type="domain" description="Protein kinase" evidence="9">
    <location>
        <begin position="890"/>
        <end position="1175"/>
    </location>
</feature>
<dbReference type="PROSITE" id="PS01180">
    <property type="entry name" value="CUB"/>
    <property type="match status" value="2"/>
</dbReference>
<sequence>MMATHHLLLLLPLLLLASSAALPPCINTSTREITVGMFSNSKPFSILPSAGVVSAHTGWTVHFQVLTSGGYGIRQMDEGEICMSWMGSSPGNYGMSRGLPIKYVDSLGGIGDHEELVASPGIASPGDLRGKTVGTSPGSTPHYQLMILLDLFNIKDEVTVVDVGANCEQLWDDAEIDAVHRDDQDVIEFIYKFQELLVAAVDDYLADTGSWLDEEGVQNKILKSSSGVDPSSGLLGTIVEDAATVHAQSDVYANGVYLSNEFWCKTQKSLPVLLDEEHYRENVVDMSNLATIAANGGPSVTLAELLSDLEASDADHFEYLQSPGRKDELFNTQNDHSGICGGEVLVTSETTITDGHLHESNGVYHDNADCTWVVTPPEGAEVDLSVSFLIIEGGYDFLTVYEADGETVIAKVTGRRIPPVLTSSSGGMVIKFTSNGTPQRYMHGTQAAGFIAAVTFRSAPPPKCENDKYGGDCSVDYCLGSRTLAGSGEVTAAYRNNAACGWLIEAETDSNVIQVEFNEFKTEIGFDFVSIYDGPTAASPLLGRFSGTSLPPAVASTSSSVLVYFESDNMIHKGGGFNFQHTEVASAQEVEGGCQLGFFGFKCDTQVCFGSSSVAVGGDGSTQVASGTNPPAGVNCAWDVTSTSDVEALTVVFEKLHLEPNSDDMIKLIVGSEEHTRILGVASTCSKSLDCNKLAGQTTGKCVFASDADVFGVCECEEGWHNGDCSVGAVVLEDAAAGVTIVYETDINDIRTTEVVEWQARLVACGGSTYAKCATDEGGKGGSTLIVVVVVCAVLLVLGGSVGFRARRKDKTAITKIRGEMSLVTTRASRLALENQKLEEDVRLLQAYSEKEKNMLEDQVKKFEQDLARSDEAKGTKGGLQRLLIAADELMGKEVIGKGAFGEVFKTEYRGSTVAVKTVKEITEENLQKFEAEILLLGDLRHQNVVSLVGACWETGLMALVMEYCELGTATMVLRNEKLGLTWEDPLLKWLLDLSRGMVYLHSITYFDVKTDTNVKGIMHRDLKPDNCLITETYGVRIADFGEARTLGEDGESAMTQVGTPIYIAPEIVKGEPYSSAADVYSFAMTALEISLRGTQKFVEFMKAEWKKVNPQKAANISRVSHSLIGKGWRPEMDEKGATQVPRALRDLIDICWSEFPEQRPTFVEVAEFVKHTLRAEVMGIALEHDNDKLNPFMHPMPASLGSTGAGTGKGTRSGRRTSVGLVGKIKEIKERKSTKKLPLVVAGGEGGDGLEGELKRVAGELARVKKELKEERERKS</sequence>
<evidence type="ECO:0000256" key="2">
    <source>
        <dbReference type="ARBA" id="ARBA00022741"/>
    </source>
</evidence>
<keyword evidence="1" id="KW-0723">Serine/threonine-protein kinase</keyword>
<dbReference type="InterPro" id="IPR035914">
    <property type="entry name" value="Sperma_CUB_dom_sf"/>
</dbReference>
<keyword evidence="11" id="KW-1185">Reference proteome</keyword>
<dbReference type="InterPro" id="IPR051681">
    <property type="entry name" value="Ser/Thr_Kinases-Pseudokinases"/>
</dbReference>
<dbReference type="SUPFAM" id="SSF49854">
    <property type="entry name" value="Spermadhesin, CUB domain"/>
    <property type="match status" value="2"/>
</dbReference>
<evidence type="ECO:0000256" key="7">
    <source>
        <dbReference type="SAM" id="SignalP"/>
    </source>
</evidence>
<feature type="domain" description="CUB" evidence="8">
    <location>
        <begin position="478"/>
        <end position="584"/>
    </location>
</feature>
<evidence type="ECO:0000313" key="10">
    <source>
        <dbReference type="EMBL" id="GMI43885.1"/>
    </source>
</evidence>
<feature type="transmembrane region" description="Helical" evidence="6">
    <location>
        <begin position="785"/>
        <end position="804"/>
    </location>
</feature>
<accession>A0ABQ6N9S1</accession>
<reference evidence="10 11" key="1">
    <citation type="journal article" date="2023" name="Commun. Biol.">
        <title>Genome analysis of Parmales, the sister group of diatoms, reveals the evolutionary specialization of diatoms from phago-mixotrophs to photoautotrophs.</title>
        <authorList>
            <person name="Ban H."/>
            <person name="Sato S."/>
            <person name="Yoshikawa S."/>
            <person name="Yamada K."/>
            <person name="Nakamura Y."/>
            <person name="Ichinomiya M."/>
            <person name="Sato N."/>
            <person name="Blanc-Mathieu R."/>
            <person name="Endo H."/>
            <person name="Kuwata A."/>
            <person name="Ogata H."/>
        </authorList>
    </citation>
    <scope>NUCLEOTIDE SEQUENCE [LARGE SCALE GENOMIC DNA]</scope>
</reference>
<evidence type="ECO:0000259" key="8">
    <source>
        <dbReference type="PROSITE" id="PS01180"/>
    </source>
</evidence>
<dbReference type="SMART" id="SM00220">
    <property type="entry name" value="S_TKc"/>
    <property type="match status" value="1"/>
</dbReference>
<dbReference type="InterPro" id="IPR008271">
    <property type="entry name" value="Ser/Thr_kinase_AS"/>
</dbReference>
<dbReference type="Gene3D" id="3.40.190.10">
    <property type="entry name" value="Periplasmic binding protein-like II"/>
    <property type="match status" value="1"/>
</dbReference>
<feature type="signal peptide" evidence="7">
    <location>
        <begin position="1"/>
        <end position="21"/>
    </location>
</feature>
<feature type="binding site" evidence="5">
    <location>
        <position position="917"/>
    </location>
    <ligand>
        <name>ATP</name>
        <dbReference type="ChEBI" id="CHEBI:30616"/>
    </ligand>
</feature>
<evidence type="ECO:0000256" key="5">
    <source>
        <dbReference type="PROSITE-ProRule" id="PRU10141"/>
    </source>
</evidence>
<dbReference type="InterPro" id="IPR000719">
    <property type="entry name" value="Prot_kinase_dom"/>
</dbReference>
<keyword evidence="4" id="KW-1015">Disulfide bond</keyword>
<dbReference type="PROSITE" id="PS00108">
    <property type="entry name" value="PROTEIN_KINASE_ST"/>
    <property type="match status" value="1"/>
</dbReference>
<dbReference type="Gene3D" id="3.30.200.20">
    <property type="entry name" value="Phosphorylase Kinase, domain 1"/>
    <property type="match status" value="1"/>
</dbReference>
<proteinExistence type="predicted"/>
<gene>
    <name evidence="10" type="ORF">TeGR_g12983</name>
</gene>
<dbReference type="SMART" id="SM00042">
    <property type="entry name" value="CUB"/>
    <property type="match status" value="2"/>
</dbReference>
<keyword evidence="1" id="KW-0808">Transferase</keyword>